<dbReference type="EMBL" id="KV426023">
    <property type="protein sequence ID" value="KZV91667.1"/>
    <property type="molecule type" value="Genomic_DNA"/>
</dbReference>
<dbReference type="InterPro" id="IPR032675">
    <property type="entry name" value="LRR_dom_sf"/>
</dbReference>
<evidence type="ECO:0000256" key="1">
    <source>
        <dbReference type="SAM" id="MobiDB-lite"/>
    </source>
</evidence>
<gene>
    <name evidence="2" type="ORF">EXIGLDRAFT_836956</name>
</gene>
<evidence type="ECO:0000313" key="2">
    <source>
        <dbReference type="EMBL" id="KZV91667.1"/>
    </source>
</evidence>
<name>A0A165HA75_EXIGL</name>
<feature type="region of interest" description="Disordered" evidence="1">
    <location>
        <begin position="383"/>
        <end position="472"/>
    </location>
</feature>
<feature type="compositionally biased region" description="Pro residues" evidence="1">
    <location>
        <begin position="383"/>
        <end position="398"/>
    </location>
</feature>
<dbReference type="Gene3D" id="3.80.10.10">
    <property type="entry name" value="Ribonuclease Inhibitor"/>
    <property type="match status" value="4"/>
</dbReference>
<keyword evidence="3" id="KW-1185">Reference proteome</keyword>
<dbReference type="InParanoid" id="A0A165HA75"/>
<proteinExistence type="predicted"/>
<feature type="compositionally biased region" description="Low complexity" evidence="1">
    <location>
        <begin position="1014"/>
        <end position="1043"/>
    </location>
</feature>
<accession>A0A165HA75</accession>
<feature type="compositionally biased region" description="Low complexity" evidence="1">
    <location>
        <begin position="1"/>
        <end position="12"/>
    </location>
</feature>
<feature type="region of interest" description="Disordered" evidence="1">
    <location>
        <begin position="1"/>
        <end position="58"/>
    </location>
</feature>
<dbReference type="InterPro" id="IPR052394">
    <property type="entry name" value="LRR-containing"/>
</dbReference>
<feature type="compositionally biased region" description="Polar residues" evidence="1">
    <location>
        <begin position="35"/>
        <end position="52"/>
    </location>
</feature>
<dbReference type="Pfam" id="PF13516">
    <property type="entry name" value="LRR_6"/>
    <property type="match status" value="1"/>
</dbReference>
<evidence type="ECO:0000313" key="3">
    <source>
        <dbReference type="Proteomes" id="UP000077266"/>
    </source>
</evidence>
<sequence length="1043" mass="111717">MSSSSSAPSSSAVTIPRPGKSILKPPAPPPRPLFSLSTLSKLLPTGQTTDASADSRPLKRAHFIMPQLVTVYPISASNPPSTPGIKEEKKAVEEKERDRRRRVMRGNSFTAPSPNPAIDPPSVEDDWWTADKVTSFYSECCAGREDEPQPQVVAALRAATTTKPRALDLSGIQLTLETTHTVTDLLNVEWGVRKLVLRNCDLDDVSIKPILHALLIPCSLTFLSLAGNKRLKATGFRFLGAYITNAKSLQFLDLSQTNLDKKSVEYIVAALGSIPPQLPNGEPAHANGDMHHSNLESLRLDDCNLRAGALEVLAHAVRTSALRNISLRQNRISSTGAVALALMIKDYPDSVPLGLVSPPPTPSLPVYDLQMPMSPTIPMTPPPPPVRNDGPIKPPPRHPASAPVTTTYTPYVPRARRGTQPGAAQTPLSQTRITFAPPDKSVPVITSSKQGGVTTRHAPPPQHSNHNQVDSHSAALLDKVRALDALPRLGALRTLDLRANEIRNGVTYIAQVLKRNRTLKVLNLSENKIDVQGLVAIAEALKYNSCLETLDLGKNPCCSPGLEGITSLRTAFTLNKSLKRLFLSGTGLNSAGAIALAEFLPESASLLHLDLTQNSLDMAGVLALSSGLKSNWTMRCLDLNIPVGDETMARLCRDILSICVRNTEKAEESVRGSGSSMASGRGLGKGVWGMIEESQLARGVRRTTGESLTQTDLDIVQAARDCRAELEAVLAQSSSSSSSSASPDLIARTRAALPPLIGLIQSVGGSDDPTRLDEMIELNDSLTALLARAAPTSPAITRRSSLQGGLRLRLGSNVLNGPSVSGLLSPTGLLSPASQLLSPLLQRKNGTGSPRVGTPVQEEPGAEDEAETKKVDKGKGRLIIEEKVIPSASFAIGDSDDEEKHAGAMVDAPEDGDVDGPQSPNDLSKNWVEEEGEVFRKGVALLKPEEMEEEYDTEELRKELLEAQVERHPIRQYDALGMPVDEGALRGQAMIVKEEDLLVASPQPPPERERDPEPSGSGSASGSSRPMFGRRSSQSSIGSSHDA</sequence>
<feature type="region of interest" description="Disordered" evidence="1">
    <location>
        <begin position="890"/>
        <end position="924"/>
    </location>
</feature>
<feature type="compositionally biased region" description="Polar residues" evidence="1">
    <location>
        <begin position="422"/>
        <end position="433"/>
    </location>
</feature>
<dbReference type="PANTHER" id="PTHR24114:SF2">
    <property type="entry name" value="F-BOX DOMAIN-CONTAINING PROTEIN-RELATED"/>
    <property type="match status" value="1"/>
</dbReference>
<feature type="region of interest" description="Disordered" evidence="1">
    <location>
        <begin position="994"/>
        <end position="1043"/>
    </location>
</feature>
<dbReference type="InterPro" id="IPR001611">
    <property type="entry name" value="Leu-rich_rpt"/>
</dbReference>
<feature type="compositionally biased region" description="Low complexity" evidence="1">
    <location>
        <begin position="402"/>
        <end position="413"/>
    </location>
</feature>
<protein>
    <submittedName>
        <fullName evidence="2">RNI-like protein</fullName>
    </submittedName>
</protein>
<feature type="region of interest" description="Disordered" evidence="1">
    <location>
        <begin position="841"/>
        <end position="873"/>
    </location>
</feature>
<dbReference type="PANTHER" id="PTHR24114">
    <property type="entry name" value="LEUCINE RICH REPEAT FAMILY PROTEIN"/>
    <property type="match status" value="1"/>
</dbReference>
<feature type="region of interest" description="Disordered" evidence="1">
    <location>
        <begin position="73"/>
        <end position="122"/>
    </location>
</feature>
<feature type="compositionally biased region" description="Polar residues" evidence="1">
    <location>
        <begin position="444"/>
        <end position="453"/>
    </location>
</feature>
<dbReference type="OrthoDB" id="120976at2759"/>
<reference evidence="2 3" key="1">
    <citation type="journal article" date="2016" name="Mol. Biol. Evol.">
        <title>Comparative Genomics of Early-Diverging Mushroom-Forming Fungi Provides Insights into the Origins of Lignocellulose Decay Capabilities.</title>
        <authorList>
            <person name="Nagy L.G."/>
            <person name="Riley R."/>
            <person name="Tritt A."/>
            <person name="Adam C."/>
            <person name="Daum C."/>
            <person name="Floudas D."/>
            <person name="Sun H."/>
            <person name="Yadav J.S."/>
            <person name="Pangilinan J."/>
            <person name="Larsson K.H."/>
            <person name="Matsuura K."/>
            <person name="Barry K."/>
            <person name="Labutti K."/>
            <person name="Kuo R."/>
            <person name="Ohm R.A."/>
            <person name="Bhattacharya S.S."/>
            <person name="Shirouzu T."/>
            <person name="Yoshinaga Y."/>
            <person name="Martin F.M."/>
            <person name="Grigoriev I.V."/>
            <person name="Hibbett D.S."/>
        </authorList>
    </citation>
    <scope>NUCLEOTIDE SEQUENCE [LARGE SCALE GENOMIC DNA]</scope>
    <source>
        <strain evidence="2 3">HHB12029</strain>
    </source>
</reference>
<organism evidence="2 3">
    <name type="scientific">Exidia glandulosa HHB12029</name>
    <dbReference type="NCBI Taxonomy" id="1314781"/>
    <lineage>
        <taxon>Eukaryota</taxon>
        <taxon>Fungi</taxon>
        <taxon>Dikarya</taxon>
        <taxon>Basidiomycota</taxon>
        <taxon>Agaricomycotina</taxon>
        <taxon>Agaricomycetes</taxon>
        <taxon>Auriculariales</taxon>
        <taxon>Exidiaceae</taxon>
        <taxon>Exidia</taxon>
    </lineage>
</organism>
<dbReference type="Proteomes" id="UP000077266">
    <property type="component" value="Unassembled WGS sequence"/>
</dbReference>
<dbReference type="AlphaFoldDB" id="A0A165HA75"/>
<dbReference type="SMART" id="SM00368">
    <property type="entry name" value="LRR_RI"/>
    <property type="match status" value="9"/>
</dbReference>
<dbReference type="SUPFAM" id="SSF52047">
    <property type="entry name" value="RNI-like"/>
    <property type="match status" value="2"/>
</dbReference>
<feature type="compositionally biased region" description="Basic and acidic residues" evidence="1">
    <location>
        <begin position="85"/>
        <end position="97"/>
    </location>
</feature>